<dbReference type="Pfam" id="PF14009">
    <property type="entry name" value="PADRE"/>
    <property type="match status" value="1"/>
</dbReference>
<evidence type="ECO:0000313" key="2">
    <source>
        <dbReference type="EMBL" id="KAF6175901.1"/>
    </source>
</evidence>
<keyword evidence="3" id="KW-1185">Reference proteome</keyword>
<comment type="caution">
    <text evidence="2">The sequence shown here is derived from an EMBL/GenBank/DDBJ whole genome shotgun (WGS) entry which is preliminary data.</text>
</comment>
<sequence>MGNCQAIDAASLVIQHPNGRVDRLYWSVTVKEVMRTNPGHYVAFIMTPDTPEEKHGNNGNGVHFTRVKLVRPSDSLVLGQAYRLITSEEVMKGLWERKCTKKKVKDLESECKPEGVIEKLNSAKERRVELEKIGQERQQQRTAISSATARSRPWRPLLQSISESAS</sequence>
<dbReference type="InterPro" id="IPR025322">
    <property type="entry name" value="PADRE_dom"/>
</dbReference>
<dbReference type="AlphaFoldDB" id="A0A7J7P8X1"/>
<evidence type="ECO:0008006" key="4">
    <source>
        <dbReference type="Google" id="ProtNLM"/>
    </source>
</evidence>
<feature type="compositionally biased region" description="Polar residues" evidence="1">
    <location>
        <begin position="140"/>
        <end position="149"/>
    </location>
</feature>
<reference evidence="2 3" key="1">
    <citation type="journal article" date="2020" name="IScience">
        <title>Genome Sequencing of the Endangered Kingdonia uniflora (Circaeasteraceae, Ranunculales) Reveals Potential Mechanisms of Evolutionary Specialization.</title>
        <authorList>
            <person name="Sun Y."/>
            <person name="Deng T."/>
            <person name="Zhang A."/>
            <person name="Moore M.J."/>
            <person name="Landis J.B."/>
            <person name="Lin N."/>
            <person name="Zhang H."/>
            <person name="Zhang X."/>
            <person name="Huang J."/>
            <person name="Zhang X."/>
            <person name="Sun H."/>
            <person name="Wang H."/>
        </authorList>
    </citation>
    <scope>NUCLEOTIDE SEQUENCE [LARGE SCALE GENOMIC DNA]</scope>
    <source>
        <strain evidence="2">TB1705</strain>
        <tissue evidence="2">Leaf</tissue>
    </source>
</reference>
<organism evidence="2 3">
    <name type="scientific">Kingdonia uniflora</name>
    <dbReference type="NCBI Taxonomy" id="39325"/>
    <lineage>
        <taxon>Eukaryota</taxon>
        <taxon>Viridiplantae</taxon>
        <taxon>Streptophyta</taxon>
        <taxon>Embryophyta</taxon>
        <taxon>Tracheophyta</taxon>
        <taxon>Spermatophyta</taxon>
        <taxon>Magnoliopsida</taxon>
        <taxon>Ranunculales</taxon>
        <taxon>Circaeasteraceae</taxon>
        <taxon>Kingdonia</taxon>
    </lineage>
</organism>
<evidence type="ECO:0000313" key="3">
    <source>
        <dbReference type="Proteomes" id="UP000541444"/>
    </source>
</evidence>
<dbReference type="Proteomes" id="UP000541444">
    <property type="component" value="Unassembled WGS sequence"/>
</dbReference>
<dbReference type="PANTHER" id="PTHR33413">
    <property type="entry name" value="EXPRESSED PROTEIN"/>
    <property type="match status" value="1"/>
</dbReference>
<dbReference type="EMBL" id="JACGCM010000140">
    <property type="protein sequence ID" value="KAF6175901.1"/>
    <property type="molecule type" value="Genomic_DNA"/>
</dbReference>
<dbReference type="PANTHER" id="PTHR33413:SF4">
    <property type="entry name" value="D-RIBOSE-BINDING PERIPLASMIC PROTEIN"/>
    <property type="match status" value="1"/>
</dbReference>
<feature type="region of interest" description="Disordered" evidence="1">
    <location>
        <begin position="131"/>
        <end position="166"/>
    </location>
</feature>
<evidence type="ECO:0000256" key="1">
    <source>
        <dbReference type="SAM" id="MobiDB-lite"/>
    </source>
</evidence>
<gene>
    <name evidence="2" type="ORF">GIB67_003389</name>
</gene>
<dbReference type="OrthoDB" id="747498at2759"/>
<accession>A0A7J7P8X1</accession>
<proteinExistence type="predicted"/>
<name>A0A7J7P8X1_9MAGN</name>
<protein>
    <recommendedName>
        <fullName evidence="4">DUF4228 domain-containing protein</fullName>
    </recommendedName>
</protein>